<dbReference type="GO" id="GO:0016740">
    <property type="term" value="F:transferase activity"/>
    <property type="evidence" value="ECO:0007669"/>
    <property type="project" value="UniProtKB-KW"/>
</dbReference>
<dbReference type="NCBIfam" id="NF001237">
    <property type="entry name" value="PRK00207.1"/>
    <property type="match status" value="1"/>
</dbReference>
<dbReference type="InterPro" id="IPR027396">
    <property type="entry name" value="DsrEFH-like"/>
</dbReference>
<keyword evidence="4 5" id="KW-0808">Transferase</keyword>
<comment type="subcellular location">
    <subcellularLocation>
        <location evidence="1">Cytoplasm</location>
    </subcellularLocation>
</comment>
<dbReference type="InterPro" id="IPR017463">
    <property type="entry name" value="Sulphur_relay_TusD/DsrE"/>
</dbReference>
<keyword evidence="6" id="KW-1185">Reference proteome</keyword>
<dbReference type="Gene3D" id="3.40.1260.10">
    <property type="entry name" value="DsrEFH-like"/>
    <property type="match status" value="1"/>
</dbReference>
<comment type="similarity">
    <text evidence="2">Belongs to the DsrE/TusD family.</text>
</comment>
<evidence type="ECO:0000256" key="1">
    <source>
        <dbReference type="ARBA" id="ARBA00004496"/>
    </source>
</evidence>
<dbReference type="InterPro" id="IPR003787">
    <property type="entry name" value="Sulphur_relay_DsrE/F-like"/>
</dbReference>
<reference evidence="5" key="1">
    <citation type="submission" date="2023-07" db="EMBL/GenBank/DDBJ databases">
        <title>Gilvimarinus algae sp. nov., isolated from the surface of Kelp.</title>
        <authorList>
            <person name="Sun Y.Y."/>
            <person name="Gong Y."/>
            <person name="Du Z.J."/>
        </authorList>
    </citation>
    <scope>NUCLEOTIDE SEQUENCE</scope>
    <source>
        <strain evidence="5">SDUM040014</strain>
    </source>
</reference>
<protein>
    <submittedName>
        <fullName evidence="5">Sulfurtransferase complex subunit TusD</fullName>
        <ecNumber evidence="5">2.8.1.-</ecNumber>
    </submittedName>
</protein>
<evidence type="ECO:0000256" key="2">
    <source>
        <dbReference type="ARBA" id="ARBA00007067"/>
    </source>
</evidence>
<dbReference type="SUPFAM" id="SSF75169">
    <property type="entry name" value="DsrEFH-like"/>
    <property type="match status" value="1"/>
</dbReference>
<sequence length="130" mass="14212">MKFTVVILGAPYSSAASYSAYRFCRALLEQGHQLARLFFYADGVHNGSALTCPPQDELDLQQAWRQLITKHQLDAVVCIAAALRRGVLDAAERDRYAKPADNLACEFNLSGLGQLIEACATCDRTVTFGA</sequence>
<gene>
    <name evidence="5" type="primary">tusD</name>
    <name evidence="5" type="ORF">QWI16_08870</name>
</gene>
<dbReference type="PANTHER" id="PTHR34874:SF3">
    <property type="entry name" value="SULFURTRANSFERASE TUSD"/>
    <property type="match status" value="1"/>
</dbReference>
<evidence type="ECO:0000313" key="5">
    <source>
        <dbReference type="EMBL" id="MDO3382288.1"/>
    </source>
</evidence>
<proteinExistence type="inferred from homology"/>
<comment type="caution">
    <text evidence="5">The sequence shown here is derived from an EMBL/GenBank/DDBJ whole genome shotgun (WGS) entry which is preliminary data.</text>
</comment>
<dbReference type="Proteomes" id="UP001168380">
    <property type="component" value="Unassembled WGS sequence"/>
</dbReference>
<evidence type="ECO:0000313" key="6">
    <source>
        <dbReference type="Proteomes" id="UP001168380"/>
    </source>
</evidence>
<dbReference type="EC" id="2.8.1.-" evidence="5"/>
<evidence type="ECO:0000256" key="3">
    <source>
        <dbReference type="ARBA" id="ARBA00022490"/>
    </source>
</evidence>
<dbReference type="Pfam" id="PF02635">
    <property type="entry name" value="DsrE"/>
    <property type="match status" value="1"/>
</dbReference>
<name>A0ABT8TGN5_9GAMM</name>
<evidence type="ECO:0000256" key="4">
    <source>
        <dbReference type="ARBA" id="ARBA00022679"/>
    </source>
</evidence>
<dbReference type="EMBL" id="JAULRT010000052">
    <property type="protein sequence ID" value="MDO3382288.1"/>
    <property type="molecule type" value="Genomic_DNA"/>
</dbReference>
<dbReference type="PANTHER" id="PTHR34874">
    <property type="entry name" value="PROTEIN YCHN"/>
    <property type="match status" value="1"/>
</dbReference>
<organism evidence="5 6">
    <name type="scientific">Gilvimarinus algae</name>
    <dbReference type="NCBI Taxonomy" id="3058037"/>
    <lineage>
        <taxon>Bacteria</taxon>
        <taxon>Pseudomonadati</taxon>
        <taxon>Pseudomonadota</taxon>
        <taxon>Gammaproteobacteria</taxon>
        <taxon>Cellvibrionales</taxon>
        <taxon>Cellvibrionaceae</taxon>
        <taxon>Gilvimarinus</taxon>
    </lineage>
</organism>
<keyword evidence="3" id="KW-0963">Cytoplasm</keyword>
<accession>A0ABT8TGN5</accession>
<dbReference type="NCBIfam" id="TIGR03012">
    <property type="entry name" value="sulf_tusD_dsrE"/>
    <property type="match status" value="1"/>
</dbReference>
<dbReference type="RefSeq" id="WP_302712451.1">
    <property type="nucleotide sequence ID" value="NZ_JAULRT010000052.1"/>
</dbReference>